<feature type="transmembrane region" description="Helical" evidence="2">
    <location>
        <begin position="383"/>
        <end position="403"/>
    </location>
</feature>
<name>A0AAD6D6Z8_9EURO</name>
<feature type="transmembrane region" description="Helical" evidence="2">
    <location>
        <begin position="103"/>
        <end position="126"/>
    </location>
</feature>
<feature type="transmembrane region" description="Helical" evidence="2">
    <location>
        <begin position="470"/>
        <end position="493"/>
    </location>
</feature>
<dbReference type="EMBL" id="JAQIZZ010000001">
    <property type="protein sequence ID" value="KAJ5556986.1"/>
    <property type="molecule type" value="Genomic_DNA"/>
</dbReference>
<keyword evidence="4" id="KW-1185">Reference proteome</keyword>
<comment type="caution">
    <text evidence="3">The sequence shown here is derived from an EMBL/GenBank/DDBJ whole genome shotgun (WGS) entry which is preliminary data.</text>
</comment>
<feature type="transmembrane region" description="Helical" evidence="2">
    <location>
        <begin position="519"/>
        <end position="538"/>
    </location>
</feature>
<feature type="transmembrane region" description="Helical" evidence="2">
    <location>
        <begin position="146"/>
        <end position="170"/>
    </location>
</feature>
<sequence length="618" mass="68812">MDSRYVIIHESSDPVPDDLVTSIVTNRADDDHPTPRKSPQSSSWRRNTKDGTTYASIPIIALDELNHTADGSQSSHSVNVFAGAEPQDLPSVDIGSNTKLQCLLTITFGVVCFLACIICSIGFLVTSTRADISPMVYLPNGLPGEALSFIVNIILTQCLEGLAYVHSISLRWALLKEKRLVFNTNIRLMTSSNISRPNSWYINSISAMLLILCYGATSTLVMPRFSLDMGTSYESHLNVIALLALGLGLFGQTLLAVWCYYDNLRDIPSWSSNPLNTTVTMMNQQSVQHREGRCIDSVQVGDTSEARPMLPHTKQPSQWQISTSARHAMIFIWALTGLSIVWFLIIVLVARSNMIGMINEVHPQANSTWPSTWHFSLAWNPSANLIVGIISMTTYFNAVFFSLDYIGQMSFVPALIVSLLFVCIIQGLQTLGLHCAELIVNLSRDEDVWRDLDAQGYPGRTNNVLATPPFLAALMSWKYVTLLIFKSLLHWLLGQSTQSSFTSTSGAERVWFTMNYARLFVYVICATAFASALMFLTLKKPKGPQPATYGHIQTLADVIDDWTLDKNGQFWWGDKGCREEVRHAGMSSQKEDLGLIHMNARYAGEVSCRCLYIRKAEC</sequence>
<gene>
    <name evidence="3" type="ORF">N7494_000901</name>
</gene>
<keyword evidence="2" id="KW-0812">Transmembrane</keyword>
<organism evidence="3 4">
    <name type="scientific">Penicillium frequentans</name>
    <dbReference type="NCBI Taxonomy" id="3151616"/>
    <lineage>
        <taxon>Eukaryota</taxon>
        <taxon>Fungi</taxon>
        <taxon>Dikarya</taxon>
        <taxon>Ascomycota</taxon>
        <taxon>Pezizomycotina</taxon>
        <taxon>Eurotiomycetes</taxon>
        <taxon>Eurotiomycetidae</taxon>
        <taxon>Eurotiales</taxon>
        <taxon>Aspergillaceae</taxon>
        <taxon>Penicillium</taxon>
    </lineage>
</organism>
<accession>A0AAD6D6Z8</accession>
<keyword evidence="2" id="KW-1133">Transmembrane helix</keyword>
<feature type="transmembrane region" description="Helical" evidence="2">
    <location>
        <begin position="200"/>
        <end position="217"/>
    </location>
</feature>
<feature type="region of interest" description="Disordered" evidence="1">
    <location>
        <begin position="13"/>
        <end position="50"/>
    </location>
</feature>
<proteinExistence type="predicted"/>
<feature type="transmembrane region" description="Helical" evidence="2">
    <location>
        <begin position="237"/>
        <end position="261"/>
    </location>
</feature>
<evidence type="ECO:0000313" key="3">
    <source>
        <dbReference type="EMBL" id="KAJ5556986.1"/>
    </source>
</evidence>
<dbReference type="Proteomes" id="UP001220324">
    <property type="component" value="Unassembled WGS sequence"/>
</dbReference>
<evidence type="ECO:0000256" key="2">
    <source>
        <dbReference type="SAM" id="Phobius"/>
    </source>
</evidence>
<evidence type="ECO:0000313" key="4">
    <source>
        <dbReference type="Proteomes" id="UP001220324"/>
    </source>
</evidence>
<keyword evidence="2" id="KW-0472">Membrane</keyword>
<evidence type="ECO:0000256" key="1">
    <source>
        <dbReference type="SAM" id="MobiDB-lite"/>
    </source>
</evidence>
<protein>
    <submittedName>
        <fullName evidence="3">Uncharacterized protein</fullName>
    </submittedName>
</protein>
<dbReference type="AlphaFoldDB" id="A0AAD6D6Z8"/>
<reference evidence="3 4" key="1">
    <citation type="journal article" date="2023" name="IMA Fungus">
        <title>Comparative genomic study of the Penicillium genus elucidates a diverse pangenome and 15 lateral gene transfer events.</title>
        <authorList>
            <person name="Petersen C."/>
            <person name="Sorensen T."/>
            <person name="Nielsen M.R."/>
            <person name="Sondergaard T.E."/>
            <person name="Sorensen J.L."/>
            <person name="Fitzpatrick D.A."/>
            <person name="Frisvad J.C."/>
            <person name="Nielsen K.L."/>
        </authorList>
    </citation>
    <scope>NUCLEOTIDE SEQUENCE [LARGE SCALE GENOMIC DNA]</scope>
    <source>
        <strain evidence="3 4">IBT 35679</strain>
    </source>
</reference>
<feature type="transmembrane region" description="Helical" evidence="2">
    <location>
        <begin position="330"/>
        <end position="350"/>
    </location>
</feature>
<feature type="compositionally biased region" description="Polar residues" evidence="1">
    <location>
        <begin position="37"/>
        <end position="50"/>
    </location>
</feature>
<feature type="transmembrane region" description="Helical" evidence="2">
    <location>
        <begin position="410"/>
        <end position="428"/>
    </location>
</feature>